<proteinExistence type="predicted"/>
<gene>
    <name evidence="1" type="ORF">METZ01_LOCUS434450</name>
</gene>
<evidence type="ECO:0000313" key="1">
    <source>
        <dbReference type="EMBL" id="SVD81596.1"/>
    </source>
</evidence>
<organism evidence="1">
    <name type="scientific">marine metagenome</name>
    <dbReference type="NCBI Taxonomy" id="408172"/>
    <lineage>
        <taxon>unclassified sequences</taxon>
        <taxon>metagenomes</taxon>
        <taxon>ecological metagenomes</taxon>
    </lineage>
</organism>
<protein>
    <submittedName>
        <fullName evidence="1">Uncharacterized protein</fullName>
    </submittedName>
</protein>
<reference evidence="1" key="1">
    <citation type="submission" date="2018-05" db="EMBL/GenBank/DDBJ databases">
        <authorList>
            <person name="Lanie J.A."/>
            <person name="Ng W.-L."/>
            <person name="Kazmierczak K.M."/>
            <person name="Andrzejewski T.M."/>
            <person name="Davidsen T.M."/>
            <person name="Wayne K.J."/>
            <person name="Tettelin H."/>
            <person name="Glass J.I."/>
            <person name="Rusch D."/>
            <person name="Podicherti R."/>
            <person name="Tsui H.-C.T."/>
            <person name="Winkler M.E."/>
        </authorList>
    </citation>
    <scope>NUCLEOTIDE SEQUENCE</scope>
</reference>
<dbReference type="EMBL" id="UINC01175130">
    <property type="protein sequence ID" value="SVD81596.1"/>
    <property type="molecule type" value="Genomic_DNA"/>
</dbReference>
<name>A0A382YE66_9ZZZZ</name>
<dbReference type="AlphaFoldDB" id="A0A382YE66"/>
<sequence>MRSIVAPGRCLGGVFRSALLCIVLLPPSPAKAADVFIAMAGTASGSGALLGDGAATVCPGLLALHTRVWLRYQDNRVYVMQSEGRSTAWGRTARSASANMDHTLSVLSRSVP</sequence>
<accession>A0A382YE66</accession>